<reference evidence="1 2" key="1">
    <citation type="submission" date="2014-11" db="EMBL/GenBank/DDBJ databases">
        <authorList>
            <person name="Wibberg Daniel"/>
        </authorList>
    </citation>
    <scope>NUCLEOTIDE SEQUENCE [LARGE SCALE GENOMIC DNA]</scope>
    <source>
        <strain evidence="1">Rhizoctonia solani AG1-IB 7/3/14</strain>
    </source>
</reference>
<evidence type="ECO:0000313" key="1">
    <source>
        <dbReference type="EMBL" id="CEL61671.1"/>
    </source>
</evidence>
<protein>
    <submittedName>
        <fullName evidence="1">Uncharacterized protein</fullName>
    </submittedName>
</protein>
<evidence type="ECO:0000313" key="2">
    <source>
        <dbReference type="Proteomes" id="UP000059188"/>
    </source>
</evidence>
<proteinExistence type="predicted"/>
<dbReference type="EMBL" id="LN679105">
    <property type="protein sequence ID" value="CEL61671.1"/>
    <property type="molecule type" value="Genomic_DNA"/>
</dbReference>
<sequence>MRLRDHVAGASRAAANIDHVLLRDGSSNALGVFFFRPISLLLRWRAQIAQSTPLLASCWVSHTPNHIYVRVGADI</sequence>
<gene>
    <name evidence="1" type="ORF">RSOLAG1IB_04421</name>
</gene>
<dbReference type="AlphaFoldDB" id="A0A0B7FUP7"/>
<accession>A0A0B7FUP7</accession>
<name>A0A0B7FUP7_THACB</name>
<organism evidence="1 2">
    <name type="scientific">Thanatephorus cucumeris (strain AG1-IB / isolate 7/3/14)</name>
    <name type="common">Lettuce bottom rot fungus</name>
    <name type="synonym">Rhizoctonia solani</name>
    <dbReference type="NCBI Taxonomy" id="1108050"/>
    <lineage>
        <taxon>Eukaryota</taxon>
        <taxon>Fungi</taxon>
        <taxon>Dikarya</taxon>
        <taxon>Basidiomycota</taxon>
        <taxon>Agaricomycotina</taxon>
        <taxon>Agaricomycetes</taxon>
        <taxon>Cantharellales</taxon>
        <taxon>Ceratobasidiaceae</taxon>
        <taxon>Rhizoctonia</taxon>
        <taxon>Rhizoctonia solani AG-1</taxon>
    </lineage>
</organism>
<dbReference type="Proteomes" id="UP000059188">
    <property type="component" value="Unassembled WGS sequence"/>
</dbReference>
<keyword evidence="2" id="KW-1185">Reference proteome</keyword>